<comment type="caution">
    <text evidence="6">The sequence shown here is derived from an EMBL/GenBank/DDBJ whole genome shotgun (WGS) entry which is preliminary data.</text>
</comment>
<dbReference type="EC" id="3.4.22.49" evidence="2"/>
<evidence type="ECO:0000313" key="7">
    <source>
        <dbReference type="Proteomes" id="UP000192639"/>
    </source>
</evidence>
<organism evidence="6 7">
    <name type="scientific">Enterospora canceri</name>
    <dbReference type="NCBI Taxonomy" id="1081671"/>
    <lineage>
        <taxon>Eukaryota</taxon>
        <taxon>Fungi</taxon>
        <taxon>Fungi incertae sedis</taxon>
        <taxon>Microsporidia</taxon>
        <taxon>Enterocytozoonidae</taxon>
        <taxon>Enterospora</taxon>
    </lineage>
</organism>
<dbReference type="GO" id="GO:0006508">
    <property type="term" value="P:proteolysis"/>
    <property type="evidence" value="ECO:0007669"/>
    <property type="project" value="InterPro"/>
</dbReference>
<protein>
    <recommendedName>
        <fullName evidence="2">separase</fullName>
        <ecNumber evidence="2">3.4.22.49</ecNumber>
    </recommendedName>
</protein>
<evidence type="ECO:0000259" key="5">
    <source>
        <dbReference type="PROSITE" id="PS51700"/>
    </source>
</evidence>
<keyword evidence="3" id="KW-0378">Hydrolase</keyword>
<dbReference type="InterPro" id="IPR005314">
    <property type="entry name" value="Peptidase_C50"/>
</dbReference>
<dbReference type="AlphaFoldDB" id="A0A1Y1S594"/>
<evidence type="ECO:0000256" key="1">
    <source>
        <dbReference type="ARBA" id="ARBA00000451"/>
    </source>
</evidence>
<gene>
    <name evidence="6" type="ORF">ECANGB1_1977</name>
</gene>
<evidence type="ECO:0000256" key="4">
    <source>
        <dbReference type="ARBA" id="ARBA00022829"/>
    </source>
</evidence>
<dbReference type="PROSITE" id="PS51700">
    <property type="entry name" value="SEPARIN"/>
    <property type="match status" value="1"/>
</dbReference>
<dbReference type="OrthoDB" id="10255632at2759"/>
<dbReference type="GO" id="GO:0072686">
    <property type="term" value="C:mitotic spindle"/>
    <property type="evidence" value="ECO:0007669"/>
    <property type="project" value="TreeGrafter"/>
</dbReference>
<feature type="domain" description="Peptidase C50" evidence="5">
    <location>
        <begin position="518"/>
        <end position="609"/>
    </location>
</feature>
<evidence type="ECO:0000256" key="2">
    <source>
        <dbReference type="ARBA" id="ARBA00012489"/>
    </source>
</evidence>
<sequence>MPKSYSNSEFQEGILAKLKNEQSRVFRNKSEKHNYIAIVLNGLKRELTSEKNNESIMDFIIQIIEASREMDPILLDKYILNILNIKYSNNLVKYITRFDKNVETALQVLKYKQKIIKEEDLLEFTHMNKEILKKNTKGVLRKNEDGYIAVDVLNELKRLYNRLKEQKDKERVISTEFKNYFQKVELKRNLTAAEITTSVLEAKELVWNKFEVYEENTMVSLILLELNENKLVSKDYSTRVFANKLLNLFYNALAFIEKCETYNAIACLMEIKKSGCLDAFVHELVGYVYFMNLKYKEAQHYIIEFKSGGLYFREIALFLDRIAAKPAPCSQITIRINMSQIKLNKHKMKLHKHLCYTRNTPNDILQKYTTVDETYVSKSISGRYNLLYFYLYQNDLFVLNCYDMSTILLYPAFDNFLGEFNEIFAQNRHILKTVKDKEIWWKKRNEINTALQKLLTKIKHPSLSLKSNTTKCYFMLEGVLSRIPFESIFYRSTTIREIYRILDIRDLASVHFDKCDLRSDSFYLIDPQNNLSRTRQVIQNYLSSTKIEGGVVGRALDENENDHLNRSKTFMYFGHGTGRKYYKIRTKSELQFVHLFGCSSVKTQSYYNALINRNQSEIGHNLFLDDIDLTKLVEFTNNGHLLTIYRHKLVVGCLWDVTDVDLDSFALRFLGSLEQSHSAPYDLNQHRQCCRMQFINGCAIVVYKS</sequence>
<dbReference type="GO" id="GO:0005634">
    <property type="term" value="C:nucleus"/>
    <property type="evidence" value="ECO:0007669"/>
    <property type="project" value="InterPro"/>
</dbReference>
<proteinExistence type="predicted"/>
<name>A0A1Y1S594_9MICR</name>
<keyword evidence="4" id="KW-0159">Chromosome partition</keyword>
<dbReference type="GO" id="GO:0005737">
    <property type="term" value="C:cytoplasm"/>
    <property type="evidence" value="ECO:0007669"/>
    <property type="project" value="TreeGrafter"/>
</dbReference>
<evidence type="ECO:0000256" key="3">
    <source>
        <dbReference type="ARBA" id="ARBA00022801"/>
    </source>
</evidence>
<dbReference type="EMBL" id="LWDP01000066">
    <property type="protein sequence ID" value="ORD93570.1"/>
    <property type="molecule type" value="Genomic_DNA"/>
</dbReference>
<dbReference type="Pfam" id="PF03568">
    <property type="entry name" value="Separin_C"/>
    <property type="match status" value="1"/>
</dbReference>
<dbReference type="PANTHER" id="PTHR12792:SF0">
    <property type="entry name" value="SEPARIN"/>
    <property type="match status" value="1"/>
</dbReference>
<dbReference type="InterPro" id="IPR030397">
    <property type="entry name" value="SEPARIN_core_dom"/>
</dbReference>
<dbReference type="VEuPathDB" id="MicrosporidiaDB:ECANGB1_1977"/>
<dbReference type="GO" id="GO:0051307">
    <property type="term" value="P:meiotic chromosome separation"/>
    <property type="evidence" value="ECO:0007669"/>
    <property type="project" value="TreeGrafter"/>
</dbReference>
<dbReference type="Proteomes" id="UP000192639">
    <property type="component" value="Unassembled WGS sequence"/>
</dbReference>
<accession>A0A1Y1S594</accession>
<evidence type="ECO:0000313" key="6">
    <source>
        <dbReference type="EMBL" id="ORD93570.1"/>
    </source>
</evidence>
<dbReference type="GO" id="GO:0004197">
    <property type="term" value="F:cysteine-type endopeptidase activity"/>
    <property type="evidence" value="ECO:0007669"/>
    <property type="project" value="InterPro"/>
</dbReference>
<comment type="catalytic activity">
    <reaction evidence="1">
        <text>All bonds known to be hydrolyzed by this endopeptidase have arginine in P1 and an acidic residue in P4. P6 is often occupied by an acidic residue or by a hydroxy-amino-acid residue, the phosphorylation of which enhances cleavage.</text>
        <dbReference type="EC" id="3.4.22.49"/>
    </reaction>
</comment>
<dbReference type="PANTHER" id="PTHR12792">
    <property type="entry name" value="EXTRA SPINDLE POLES 1-RELATED"/>
    <property type="match status" value="1"/>
</dbReference>
<reference evidence="6 7" key="1">
    <citation type="journal article" date="2017" name="Environ. Microbiol.">
        <title>Decay of the glycolytic pathway and adaptation to intranuclear parasitism within Enterocytozoonidae microsporidia.</title>
        <authorList>
            <person name="Wiredu Boakye D."/>
            <person name="Jaroenlak P."/>
            <person name="Prachumwat A."/>
            <person name="Williams T.A."/>
            <person name="Bateman K.S."/>
            <person name="Itsathitphaisarn O."/>
            <person name="Sritunyalucksana K."/>
            <person name="Paszkiewicz K.H."/>
            <person name="Moore K.A."/>
            <person name="Stentiford G.D."/>
            <person name="Williams B.A."/>
        </authorList>
    </citation>
    <scope>NUCLEOTIDE SEQUENCE [LARGE SCALE GENOMIC DNA]</scope>
    <source>
        <strain evidence="6 7">GB1</strain>
    </source>
</reference>
<keyword evidence="7" id="KW-1185">Reference proteome</keyword>